<accession>A0ACC6QEC8</accession>
<name>A0ACC6QEC8_9ACTN</name>
<protein>
    <submittedName>
        <fullName evidence="1">Serine/threonine-protein kinase</fullName>
        <ecNumber evidence="1">2.7.11.1</ecNumber>
    </submittedName>
</protein>
<dbReference type="EC" id="2.7.11.1" evidence="1"/>
<dbReference type="Proteomes" id="UP001375539">
    <property type="component" value="Unassembled WGS sequence"/>
</dbReference>
<keyword evidence="2" id="KW-1185">Reference proteome</keyword>
<sequence length="523" mass="54338">MNAPGELIDGRFELIEPLGSGGMGTVWRARDTVLHREVALKAVRPDASTSDAVRERVLREARALARLNHPHVVTVHHIVDVRPHPWIVMALVPGISLQDRLSQGSLTPREAARIGRQTLSALSAAHAAGIQHRDVKPANVLLRPESPAGPGGPGGAPSAVLTDFGIAALQGSTSLTATGELVGSPEFIAPERVRGHDDDPASDLWSLGLVLYVCVEGVSPLRRATTLATLAAVLDDPVPPPVRSGPLAPVLQALLVRDPAARPDAARLDAMLAQVESGTTPYWVQPTSTAQPPVSVPWPVPPVPTLLDSPRPTAPQPTSLPGRRRPGRAPVIVAAIAVAVAVTAATALVLTLRGSGTETTGGAKGSGGATSTAPTTPPPRTTPSTTPSTAPPASAAPTVTVTAPAPPGDTPTASSGRWIAQLFSEPVGSGTDTRDQRLAKVRETVPEAEYVRSDGYASLRPGYWVIYAPGPFADGRAALAFCAERGRTTANTCFARYLSTSADDFGLQCRPPASDPSGRCTRP</sequence>
<evidence type="ECO:0000313" key="2">
    <source>
        <dbReference type="Proteomes" id="UP001375539"/>
    </source>
</evidence>
<keyword evidence="1" id="KW-0418">Kinase</keyword>
<dbReference type="EMBL" id="JBBKAI010000002">
    <property type="protein sequence ID" value="MEJ8656641.1"/>
    <property type="molecule type" value="Genomic_DNA"/>
</dbReference>
<proteinExistence type="predicted"/>
<reference evidence="1" key="1">
    <citation type="submission" date="2024-03" db="EMBL/GenBank/DDBJ databases">
        <title>Novel Streptomyces species of biotechnological and ecological value are a feature of Machair soil.</title>
        <authorList>
            <person name="Prole J.R."/>
            <person name="Goodfellow M."/>
            <person name="Allenby N."/>
            <person name="Ward A.C."/>
        </authorList>
    </citation>
    <scope>NUCLEOTIDE SEQUENCE</scope>
    <source>
        <strain evidence="1">MS1.AVA.4</strain>
    </source>
</reference>
<comment type="caution">
    <text evidence="1">The sequence shown here is derived from an EMBL/GenBank/DDBJ whole genome shotgun (WGS) entry which is preliminary data.</text>
</comment>
<organism evidence="1 2">
    <name type="scientific">Streptomyces pratisoli</name>
    <dbReference type="NCBI Taxonomy" id="3139917"/>
    <lineage>
        <taxon>Bacteria</taxon>
        <taxon>Bacillati</taxon>
        <taxon>Actinomycetota</taxon>
        <taxon>Actinomycetes</taxon>
        <taxon>Kitasatosporales</taxon>
        <taxon>Streptomycetaceae</taxon>
        <taxon>Streptomyces</taxon>
    </lineage>
</organism>
<gene>
    <name evidence="1" type="ORF">WKI58_08885</name>
</gene>
<evidence type="ECO:0000313" key="1">
    <source>
        <dbReference type="EMBL" id="MEJ8656641.1"/>
    </source>
</evidence>
<keyword evidence="1" id="KW-0808">Transferase</keyword>